<keyword evidence="3" id="KW-1185">Reference proteome</keyword>
<evidence type="ECO:0000256" key="1">
    <source>
        <dbReference type="SAM" id="MobiDB-lite"/>
    </source>
</evidence>
<proteinExistence type="predicted"/>
<sequence length="708" mass="75550">MTQIYGVDSQLYHRLPPDDQASIRNSWEQRQDDAPAAPAPQQPAAEPAPLATPAVAPASASTPQEAVAAIHDMSLPDHSDLARPPLRNLPPDDLQSIRESRNTSFNEQRAEAAQAALDRFEPQRSDYDALPPATANFEYEQARQHHASSPYVQELQRIVDEAAESPATIPGYLTASGSNADTNAIPLPQARGALSLLGIDLPADATPEQIAAGYELLGTVPDDILGPLLNPGFSVGYSGQAGGVGTTSWLPVRGEAQVTVEGEVELSEVRTGVGFEQTQRLEASVEIRGEVGVDLGRTPLQKLYKWADRLNALPDSVRSLADGSPVLRQVMKGLPVSGSYHEFAGMRLDYEAIVTPQQGAQLGEGNLDGLPNPLDPLSMPTGSSVLMRGQSLQGSAFEANWKAFTIGSEHTELSGLGFSVTRQEGSIVQVAAGPVETVENDLFLGIGRQGVAAVGIGSESSYESREMDVARIDLSTAEGQAAYQQFLATGKIPEWSPPGVPQSGTTQVFDAEHASFAGIELGGLKVAIDGDSQYTVTDTRWDDGSIDRQVTYTNSGGLTTDVRYQVGADGTPDYDNAQWTVVRADLHPALASYAEAAFDGAPSNRSIDGNQHVQMSFTTDDLMAIRDQARVSVAGHQGQEKLDNLDAGIETPWWAKTQERLAVAKTPEEVFAILADDRHGGTVIEDMMPLAWDSGGPFPGQLRMQPAG</sequence>
<evidence type="ECO:0000313" key="2">
    <source>
        <dbReference type="EMBL" id="MBD7987010.1"/>
    </source>
</evidence>
<evidence type="ECO:0000313" key="3">
    <source>
        <dbReference type="Proteomes" id="UP000647183"/>
    </source>
</evidence>
<reference evidence="2 3" key="1">
    <citation type="submission" date="2020-08" db="EMBL/GenBank/DDBJ databases">
        <title>A Genomic Blueprint of the Chicken Gut Microbiome.</title>
        <authorList>
            <person name="Gilroy R."/>
            <person name="Ravi A."/>
            <person name="Getino M."/>
            <person name="Pursley I."/>
            <person name="Horton D.L."/>
            <person name="Alikhan N.-F."/>
            <person name="Baker D."/>
            <person name="Gharbi K."/>
            <person name="Hall N."/>
            <person name="Watson M."/>
            <person name="Adriaenssens E.M."/>
            <person name="Foster-Nyarko E."/>
            <person name="Jarju S."/>
            <person name="Secka A."/>
            <person name="Antonio M."/>
            <person name="Oren A."/>
            <person name="Chaudhuri R."/>
            <person name="La Ragione R.M."/>
            <person name="Hildebrand F."/>
            <person name="Pallen M.J."/>
        </authorList>
    </citation>
    <scope>NUCLEOTIDE SEQUENCE [LARGE SCALE GENOMIC DNA]</scope>
    <source>
        <strain evidence="2 3">Sa2BVA3</strain>
    </source>
</reference>
<organism evidence="2 3">
    <name type="scientific">Luteimonas colneyensis</name>
    <dbReference type="NCBI Taxonomy" id="2762230"/>
    <lineage>
        <taxon>Bacteria</taxon>
        <taxon>Pseudomonadati</taxon>
        <taxon>Pseudomonadota</taxon>
        <taxon>Gammaproteobacteria</taxon>
        <taxon>Lysobacterales</taxon>
        <taxon>Lysobacteraceae</taxon>
        <taxon>Luteimonas</taxon>
    </lineage>
</organism>
<dbReference type="RefSeq" id="WP_191728242.1">
    <property type="nucleotide sequence ID" value="NZ_JACSQJ010000001.1"/>
</dbReference>
<feature type="region of interest" description="Disordered" evidence="1">
    <location>
        <begin position="1"/>
        <end position="96"/>
    </location>
</feature>
<dbReference type="Proteomes" id="UP000647183">
    <property type="component" value="Unassembled WGS sequence"/>
</dbReference>
<protein>
    <submittedName>
        <fullName evidence="2">Uncharacterized protein</fullName>
    </submittedName>
</protein>
<feature type="compositionally biased region" description="Low complexity" evidence="1">
    <location>
        <begin position="42"/>
        <end position="63"/>
    </location>
</feature>
<dbReference type="EMBL" id="JACSQJ010000001">
    <property type="protein sequence ID" value="MBD7987010.1"/>
    <property type="molecule type" value="Genomic_DNA"/>
</dbReference>
<comment type="caution">
    <text evidence="2">The sequence shown here is derived from an EMBL/GenBank/DDBJ whole genome shotgun (WGS) entry which is preliminary data.</text>
</comment>
<feature type="compositionally biased region" description="Low complexity" evidence="1">
    <location>
        <begin position="82"/>
        <end position="94"/>
    </location>
</feature>
<gene>
    <name evidence="2" type="ORF">H9645_03080</name>
</gene>
<accession>A0ABR8UG58</accession>
<name>A0ABR8UG58_9GAMM</name>